<accession>A0A091DL97</accession>
<dbReference type="InterPro" id="IPR002347">
    <property type="entry name" value="SDR_fam"/>
</dbReference>
<dbReference type="SUPFAM" id="SSF51735">
    <property type="entry name" value="NAD(P)-binding Rossmann-fold domains"/>
    <property type="match status" value="1"/>
</dbReference>
<comment type="similarity">
    <text evidence="1">Belongs to the short-chain dehydrogenases/reductases (SDR) family.</text>
</comment>
<dbReference type="GO" id="GO:0016491">
    <property type="term" value="F:oxidoreductase activity"/>
    <property type="evidence" value="ECO:0007669"/>
    <property type="project" value="UniProtKB-KW"/>
</dbReference>
<sequence>MAVGAEILQCFGHVDILINNAGISYHGVIMDTTVDVDKKIMETNYFGPVALTKVLLLSMIKRSLHSLQACNPGILCMHDEMEQDEIKMTVISHGYVHTNLSVNAVTSDGQEHSPGQSPAKVAQNVLAALREKKKDMILADWLSSLAIYLHNLAPGLFFSIMASRARKEQKSKNS</sequence>
<keyword evidence="5" id="KW-0812">Transmembrane</keyword>
<dbReference type="Pfam" id="PF00106">
    <property type="entry name" value="adh_short"/>
    <property type="match status" value="1"/>
</dbReference>
<keyword evidence="5" id="KW-1133">Transmembrane helix</keyword>
<protein>
    <recommendedName>
        <fullName evidence="3">Dehydrogenase/reductase SDR family member 7B</fullName>
    </recommendedName>
    <alternativeName>
        <fullName evidence="4">Short-chain dehydrogenase/reductase family 32C member 1</fullName>
    </alternativeName>
</protein>
<evidence type="ECO:0000256" key="3">
    <source>
        <dbReference type="ARBA" id="ARBA00040419"/>
    </source>
</evidence>
<evidence type="ECO:0000256" key="5">
    <source>
        <dbReference type="SAM" id="Phobius"/>
    </source>
</evidence>
<dbReference type="EMBL" id="KN122106">
    <property type="protein sequence ID" value="KFO32904.1"/>
    <property type="molecule type" value="Genomic_DNA"/>
</dbReference>
<evidence type="ECO:0000256" key="1">
    <source>
        <dbReference type="ARBA" id="ARBA00006484"/>
    </source>
</evidence>
<name>A0A091DL97_FUKDA</name>
<organism evidence="6 7">
    <name type="scientific">Fukomys damarensis</name>
    <name type="common">Damaraland mole rat</name>
    <name type="synonym">Cryptomys damarensis</name>
    <dbReference type="NCBI Taxonomy" id="885580"/>
    <lineage>
        <taxon>Eukaryota</taxon>
        <taxon>Metazoa</taxon>
        <taxon>Chordata</taxon>
        <taxon>Craniata</taxon>
        <taxon>Vertebrata</taxon>
        <taxon>Euteleostomi</taxon>
        <taxon>Mammalia</taxon>
        <taxon>Eutheria</taxon>
        <taxon>Euarchontoglires</taxon>
        <taxon>Glires</taxon>
        <taxon>Rodentia</taxon>
        <taxon>Hystricomorpha</taxon>
        <taxon>Bathyergidae</taxon>
        <taxon>Fukomys</taxon>
    </lineage>
</organism>
<keyword evidence="5" id="KW-0472">Membrane</keyword>
<evidence type="ECO:0000256" key="2">
    <source>
        <dbReference type="ARBA" id="ARBA00023002"/>
    </source>
</evidence>
<keyword evidence="2" id="KW-0560">Oxidoreductase</keyword>
<dbReference type="Gene3D" id="3.40.50.720">
    <property type="entry name" value="NAD(P)-binding Rossmann-like Domain"/>
    <property type="match status" value="1"/>
</dbReference>
<evidence type="ECO:0000256" key="4">
    <source>
        <dbReference type="ARBA" id="ARBA00043014"/>
    </source>
</evidence>
<dbReference type="AlphaFoldDB" id="A0A091DL97"/>
<keyword evidence="7" id="KW-1185">Reference proteome</keyword>
<dbReference type="GO" id="GO:0016020">
    <property type="term" value="C:membrane"/>
    <property type="evidence" value="ECO:0007669"/>
    <property type="project" value="TreeGrafter"/>
</dbReference>
<feature type="transmembrane region" description="Helical" evidence="5">
    <location>
        <begin position="141"/>
        <end position="162"/>
    </location>
</feature>
<evidence type="ECO:0000313" key="6">
    <source>
        <dbReference type="EMBL" id="KFO32904.1"/>
    </source>
</evidence>
<dbReference type="PANTHER" id="PTHR44196">
    <property type="entry name" value="DEHYDROGENASE/REDUCTASE SDR FAMILY MEMBER 7B"/>
    <property type="match status" value="1"/>
</dbReference>
<dbReference type="InterPro" id="IPR036291">
    <property type="entry name" value="NAD(P)-bd_dom_sf"/>
</dbReference>
<reference evidence="6 7" key="1">
    <citation type="submission" date="2013-11" db="EMBL/GenBank/DDBJ databases">
        <title>The Damaraland mole rat (Fukomys damarensis) genome and evolution of African mole rats.</title>
        <authorList>
            <person name="Gladyshev V.N."/>
            <person name="Fang X."/>
        </authorList>
    </citation>
    <scope>NUCLEOTIDE SEQUENCE [LARGE SCALE GENOMIC DNA]</scope>
    <source>
        <tissue evidence="6">Liver</tissue>
    </source>
</reference>
<evidence type="ECO:0000313" key="7">
    <source>
        <dbReference type="Proteomes" id="UP000028990"/>
    </source>
</evidence>
<gene>
    <name evidence="6" type="ORF">H920_05520</name>
</gene>
<proteinExistence type="inferred from homology"/>
<dbReference type="Proteomes" id="UP000028990">
    <property type="component" value="Unassembled WGS sequence"/>
</dbReference>
<dbReference type="PANTHER" id="PTHR44196:SF1">
    <property type="entry name" value="DEHYDROGENASE_REDUCTASE SDR FAMILY MEMBER 7B"/>
    <property type="match status" value="1"/>
</dbReference>